<organism evidence="4 5">
    <name type="scientific">Ricinus communis</name>
    <name type="common">Castor bean</name>
    <dbReference type="NCBI Taxonomy" id="3988"/>
    <lineage>
        <taxon>Eukaryota</taxon>
        <taxon>Viridiplantae</taxon>
        <taxon>Streptophyta</taxon>
        <taxon>Embryophyta</taxon>
        <taxon>Tracheophyta</taxon>
        <taxon>Spermatophyta</taxon>
        <taxon>Magnoliopsida</taxon>
        <taxon>eudicotyledons</taxon>
        <taxon>Gunneridae</taxon>
        <taxon>Pentapetalae</taxon>
        <taxon>rosids</taxon>
        <taxon>fabids</taxon>
        <taxon>Malpighiales</taxon>
        <taxon>Euphorbiaceae</taxon>
        <taxon>Acalyphoideae</taxon>
        <taxon>Acalypheae</taxon>
        <taxon>Ricinus</taxon>
    </lineage>
</organism>
<dbReference type="Gene3D" id="1.50.10.20">
    <property type="match status" value="1"/>
</dbReference>
<dbReference type="EMBL" id="EQ980206">
    <property type="protein sequence ID" value="EEF25234.1"/>
    <property type="molecule type" value="Genomic_DNA"/>
</dbReference>
<accession>B9TFY0</accession>
<comment type="similarity">
    <text evidence="1">Belongs to the terpene cyclase/mutase family.</text>
</comment>
<evidence type="ECO:0000256" key="1">
    <source>
        <dbReference type="ARBA" id="ARBA00009755"/>
    </source>
</evidence>
<reference evidence="5" key="1">
    <citation type="journal article" date="2010" name="Nat. Biotechnol.">
        <title>Draft genome sequence of the oilseed species Ricinus communis.</title>
        <authorList>
            <person name="Chan A.P."/>
            <person name="Crabtree J."/>
            <person name="Zhao Q."/>
            <person name="Lorenzi H."/>
            <person name="Orvis J."/>
            <person name="Puiu D."/>
            <person name="Melake-Berhan A."/>
            <person name="Jones K.M."/>
            <person name="Redman J."/>
            <person name="Chen G."/>
            <person name="Cahoon E.B."/>
            <person name="Gedil M."/>
            <person name="Stanke M."/>
            <person name="Haas B.J."/>
            <person name="Wortman J.R."/>
            <person name="Fraser-Liggett C.M."/>
            <person name="Ravel J."/>
            <person name="Rabinowicz P.D."/>
        </authorList>
    </citation>
    <scope>NUCLEOTIDE SEQUENCE [LARGE SCALE GENOMIC DNA]</scope>
    <source>
        <strain evidence="5">cv. Hale</strain>
    </source>
</reference>
<dbReference type="InParanoid" id="B9TFY0"/>
<evidence type="ECO:0000259" key="3">
    <source>
        <dbReference type="Pfam" id="PF13243"/>
    </source>
</evidence>
<dbReference type="PROSITE" id="PS01074">
    <property type="entry name" value="TERPENE_SYNTHASES"/>
    <property type="match status" value="1"/>
</dbReference>
<proteinExistence type="inferred from homology"/>
<name>B9TFY0_RICCO</name>
<evidence type="ECO:0000256" key="2">
    <source>
        <dbReference type="ARBA" id="ARBA00022737"/>
    </source>
</evidence>
<dbReference type="PANTHER" id="PTHR11764:SF48">
    <property type="entry name" value="TERPENE CYCLASE_MUTASE FAMILY MEMBER"/>
    <property type="match status" value="1"/>
</dbReference>
<sequence>MFRHISKGSWTFSDKDHGWQVSDCTAESLKCCLLISMMPSKIVGEKMEAEKLYDAVNIILSLQSKNGGLTPWEPASSKLWLQWLNPVELFEDIVIEHEYVECTSSAIQSLSLFNKLYPEYKKIEIERFIENGVRFLEDMQNPDGSWYGKWGICFTYGTWFGLGGLAAAGKTYENCLAIRRGVDFLLKSQGDDGGWGESYLSCPKRVYVPLEGNRSNL</sequence>
<dbReference type="SUPFAM" id="SSF48239">
    <property type="entry name" value="Terpenoid cyclases/Protein prenyltransferases"/>
    <property type="match status" value="1"/>
</dbReference>
<keyword evidence="2" id="KW-0677">Repeat</keyword>
<keyword evidence="4" id="KW-0413">Isomerase</keyword>
<dbReference type="GO" id="GO:0016871">
    <property type="term" value="F:cycloartenol synthase activity"/>
    <property type="evidence" value="ECO:0007669"/>
    <property type="project" value="UniProtKB-EC"/>
</dbReference>
<protein>
    <submittedName>
        <fullName evidence="4">Cycloartenol synthase, putative</fullName>
        <ecNumber evidence="4">5.4.99.8</ecNumber>
    </submittedName>
</protein>
<dbReference type="InterPro" id="IPR032696">
    <property type="entry name" value="SQ_cyclase_C"/>
</dbReference>
<feature type="domain" description="Squalene cyclase C-terminal" evidence="3">
    <location>
        <begin position="5"/>
        <end position="201"/>
    </location>
</feature>
<dbReference type="InterPro" id="IPR008930">
    <property type="entry name" value="Terpenoid_cyclase/PrenylTrfase"/>
</dbReference>
<feature type="non-terminal residue" evidence="4">
    <location>
        <position position="217"/>
    </location>
</feature>
<keyword evidence="5" id="KW-1185">Reference proteome</keyword>
<dbReference type="STRING" id="3988.B9TFY0"/>
<dbReference type="InterPro" id="IPR018333">
    <property type="entry name" value="Squalene_cyclase"/>
</dbReference>
<dbReference type="GO" id="GO:0005811">
    <property type="term" value="C:lipid droplet"/>
    <property type="evidence" value="ECO:0007669"/>
    <property type="project" value="InterPro"/>
</dbReference>
<evidence type="ECO:0000313" key="5">
    <source>
        <dbReference type="Proteomes" id="UP000008311"/>
    </source>
</evidence>
<dbReference type="EC" id="5.4.99.8" evidence="4"/>
<evidence type="ECO:0000313" key="4">
    <source>
        <dbReference type="EMBL" id="EEF25234.1"/>
    </source>
</evidence>
<dbReference type="GO" id="GO:0016104">
    <property type="term" value="P:triterpenoid biosynthetic process"/>
    <property type="evidence" value="ECO:0007669"/>
    <property type="project" value="InterPro"/>
</dbReference>
<dbReference type="Proteomes" id="UP000008311">
    <property type="component" value="Unassembled WGS sequence"/>
</dbReference>
<dbReference type="InterPro" id="IPR002365">
    <property type="entry name" value="Terpene_synthase_CS"/>
</dbReference>
<dbReference type="AlphaFoldDB" id="B9TFY0"/>
<dbReference type="eggNOG" id="KOG0497">
    <property type="taxonomic scope" value="Eukaryota"/>
</dbReference>
<dbReference type="PANTHER" id="PTHR11764">
    <property type="entry name" value="TERPENE CYCLASE/MUTASE FAMILY MEMBER"/>
    <property type="match status" value="1"/>
</dbReference>
<gene>
    <name evidence="4" type="ORF">RCOM_1879540</name>
</gene>
<dbReference type="Pfam" id="PF13243">
    <property type="entry name" value="SQHop_cyclase_C"/>
    <property type="match status" value="1"/>
</dbReference>